<evidence type="ECO:0000313" key="2">
    <source>
        <dbReference type="Proteomes" id="UP000708208"/>
    </source>
</evidence>
<organism evidence="1 2">
    <name type="scientific">Allacma fusca</name>
    <dbReference type="NCBI Taxonomy" id="39272"/>
    <lineage>
        <taxon>Eukaryota</taxon>
        <taxon>Metazoa</taxon>
        <taxon>Ecdysozoa</taxon>
        <taxon>Arthropoda</taxon>
        <taxon>Hexapoda</taxon>
        <taxon>Collembola</taxon>
        <taxon>Symphypleona</taxon>
        <taxon>Sminthuridae</taxon>
        <taxon>Allacma</taxon>
    </lineage>
</organism>
<accession>A0A8J2L0C7</accession>
<dbReference type="Proteomes" id="UP000708208">
    <property type="component" value="Unassembled WGS sequence"/>
</dbReference>
<dbReference type="EMBL" id="CAJVCH010540381">
    <property type="protein sequence ID" value="CAG7826592.1"/>
    <property type="molecule type" value="Genomic_DNA"/>
</dbReference>
<dbReference type="AlphaFoldDB" id="A0A8J2L0C7"/>
<keyword evidence="2" id="KW-1185">Reference proteome</keyword>
<gene>
    <name evidence="1" type="ORF">AFUS01_LOCUS36639</name>
</gene>
<protein>
    <submittedName>
        <fullName evidence="1">Uncharacterized protein</fullName>
    </submittedName>
</protein>
<evidence type="ECO:0000313" key="1">
    <source>
        <dbReference type="EMBL" id="CAG7826592.1"/>
    </source>
</evidence>
<reference evidence="1" key="1">
    <citation type="submission" date="2021-06" db="EMBL/GenBank/DDBJ databases">
        <authorList>
            <person name="Hodson N. C."/>
            <person name="Mongue J. A."/>
            <person name="Jaron S. K."/>
        </authorList>
    </citation>
    <scope>NUCLEOTIDE SEQUENCE</scope>
</reference>
<sequence>IKGQSEYQPLDSSDFEAMSNAVYDVDSMKNSGEVSSEDQLLDGPNKGAPFPKRMALKVEDGASDFKACGGFSGGGTGTCCTACMKLNYKTGCWCRTWDCLCFDA</sequence>
<name>A0A8J2L0C7_9HEXA</name>
<proteinExistence type="predicted"/>
<comment type="caution">
    <text evidence="1">The sequence shown here is derived from an EMBL/GenBank/DDBJ whole genome shotgun (WGS) entry which is preliminary data.</text>
</comment>
<feature type="non-terminal residue" evidence="1">
    <location>
        <position position="1"/>
    </location>
</feature>